<dbReference type="EMBL" id="DVJI01000012">
    <property type="protein sequence ID" value="HIS71045.1"/>
    <property type="molecule type" value="Genomic_DNA"/>
</dbReference>
<feature type="compositionally biased region" description="Basic and acidic residues" evidence="1">
    <location>
        <begin position="57"/>
        <end position="66"/>
    </location>
</feature>
<dbReference type="AlphaFoldDB" id="A0A9D1FGC0"/>
<evidence type="ECO:0000313" key="3">
    <source>
        <dbReference type="Proteomes" id="UP000886742"/>
    </source>
</evidence>
<feature type="region of interest" description="Disordered" evidence="1">
    <location>
        <begin position="51"/>
        <end position="120"/>
    </location>
</feature>
<reference evidence="2" key="1">
    <citation type="submission" date="2020-10" db="EMBL/GenBank/DDBJ databases">
        <authorList>
            <person name="Gilroy R."/>
        </authorList>
    </citation>
    <scope>NUCLEOTIDE SEQUENCE</scope>
    <source>
        <strain evidence="2">ChiGjej3B3-5194</strain>
    </source>
</reference>
<feature type="compositionally biased region" description="Low complexity" evidence="1">
    <location>
        <begin position="69"/>
        <end position="104"/>
    </location>
</feature>
<evidence type="ECO:0000313" key="2">
    <source>
        <dbReference type="EMBL" id="HIS71045.1"/>
    </source>
</evidence>
<organism evidence="2 3">
    <name type="scientific">Candidatus Enterousia intestinigallinarum</name>
    <dbReference type="NCBI Taxonomy" id="2840790"/>
    <lineage>
        <taxon>Bacteria</taxon>
        <taxon>Pseudomonadati</taxon>
        <taxon>Pseudomonadota</taxon>
        <taxon>Alphaproteobacteria</taxon>
        <taxon>Candidatus Enterousia</taxon>
    </lineage>
</organism>
<comment type="caution">
    <text evidence="2">The sequence shown here is derived from an EMBL/GenBank/DDBJ whole genome shotgun (WGS) entry which is preliminary data.</text>
</comment>
<dbReference type="Gene3D" id="1.10.10.60">
    <property type="entry name" value="Homeodomain-like"/>
    <property type="match status" value="1"/>
</dbReference>
<gene>
    <name evidence="2" type="ORF">IAD02_03610</name>
</gene>
<sequence length="190" mass="20281">MSKGWDNATLKKLKALTGKGLSTAEIGKRLGMSKNAVVGKLNRLGWNSKAGGVAAADKPKKAEAKKSAAKSTAKKTTATRGAAKKLATTSRTGAAAKKSVTKPVKPVEKKTSSPATGAKSMTKNLAMHQRIIQHSLEMANLKPNQCRWPIGDPDSEGFHFCGAPVFVGKPYCYEHCKQAYQFTPPKKKQA</sequence>
<protein>
    <submittedName>
        <fullName evidence="2">GcrA cell cycle regulator</fullName>
    </submittedName>
</protein>
<reference evidence="2" key="2">
    <citation type="journal article" date="2021" name="PeerJ">
        <title>Extensive microbial diversity within the chicken gut microbiome revealed by metagenomics and culture.</title>
        <authorList>
            <person name="Gilroy R."/>
            <person name="Ravi A."/>
            <person name="Getino M."/>
            <person name="Pursley I."/>
            <person name="Horton D.L."/>
            <person name="Alikhan N.F."/>
            <person name="Baker D."/>
            <person name="Gharbi K."/>
            <person name="Hall N."/>
            <person name="Watson M."/>
            <person name="Adriaenssens E.M."/>
            <person name="Foster-Nyarko E."/>
            <person name="Jarju S."/>
            <person name="Secka A."/>
            <person name="Antonio M."/>
            <person name="Oren A."/>
            <person name="Chaudhuri R.R."/>
            <person name="La Ragione R."/>
            <person name="Hildebrand F."/>
            <person name="Pallen M.J."/>
        </authorList>
    </citation>
    <scope>NUCLEOTIDE SEQUENCE</scope>
    <source>
        <strain evidence="2">ChiGjej3B3-5194</strain>
    </source>
</reference>
<dbReference type="Proteomes" id="UP000886742">
    <property type="component" value="Unassembled WGS sequence"/>
</dbReference>
<accession>A0A9D1FGC0</accession>
<evidence type="ECO:0000256" key="1">
    <source>
        <dbReference type="SAM" id="MobiDB-lite"/>
    </source>
</evidence>
<proteinExistence type="predicted"/>
<name>A0A9D1FGC0_9PROT</name>
<dbReference type="InterPro" id="IPR011681">
    <property type="entry name" value="GcrA"/>
</dbReference>
<dbReference type="Pfam" id="PF07750">
    <property type="entry name" value="GcrA"/>
    <property type="match status" value="1"/>
</dbReference>